<organism evidence="1 2">
    <name type="scientific">Cardiosporidium cionae</name>
    <dbReference type="NCBI Taxonomy" id="476202"/>
    <lineage>
        <taxon>Eukaryota</taxon>
        <taxon>Sar</taxon>
        <taxon>Alveolata</taxon>
        <taxon>Apicomplexa</taxon>
        <taxon>Aconoidasida</taxon>
        <taxon>Nephromycida</taxon>
        <taxon>Cardiosporidium</taxon>
    </lineage>
</organism>
<reference evidence="1 2" key="1">
    <citation type="journal article" date="2020" name="bioRxiv">
        <title>Metabolic contributions of an alphaproteobacterial endosymbiont in the apicomplexan Cardiosporidium cionae.</title>
        <authorList>
            <person name="Hunter E.S."/>
            <person name="Paight C.J."/>
            <person name="Lane C.E."/>
        </authorList>
    </citation>
    <scope>NUCLEOTIDE SEQUENCE [LARGE SCALE GENOMIC DNA]</scope>
    <source>
        <strain evidence="1">ESH_2018</strain>
    </source>
</reference>
<name>A0ABQ7J857_9APIC</name>
<comment type="caution">
    <text evidence="1">The sequence shown here is derived from an EMBL/GenBank/DDBJ whole genome shotgun (WGS) entry which is preliminary data.</text>
</comment>
<dbReference type="EMBL" id="JADAQX010000455">
    <property type="protein sequence ID" value="KAF8820178.1"/>
    <property type="molecule type" value="Genomic_DNA"/>
</dbReference>
<dbReference type="Proteomes" id="UP000823046">
    <property type="component" value="Unassembled WGS sequence"/>
</dbReference>
<protein>
    <submittedName>
        <fullName evidence="1">Uncharacterized protein</fullName>
    </submittedName>
</protein>
<keyword evidence="2" id="KW-1185">Reference proteome</keyword>
<sequence length="302" mass="34607">MFEKTSLFLQQHGRESVESAMETMRFSVILCLLLTWQLIFYSFNQRLSLLTFGIAVSTRRQLHGSLKKNHWTPVIIQNSRCAKRVPSLYVNFNFPVGRSLEDIPLLHPAPRMIILLNSIFAGDTKQTLLLFGKLAEHFYPDTPEQIAKVGEPYSYNLLGTPFPWSHSVADVHSRKPVPKWECLFNAQAGGEITRMQFQSRLANLPFKWPLFKNQTVVQSQLYNLLVEQNLQSLEVVSAFPKEKKGNDEGSDYMADVLKKLSHRTKYGSFPAVEFSKVKPRNPSDNRALIHNLFSKEKISSYA</sequence>
<evidence type="ECO:0000313" key="1">
    <source>
        <dbReference type="EMBL" id="KAF8820178.1"/>
    </source>
</evidence>
<accession>A0ABQ7J857</accession>
<gene>
    <name evidence="1" type="ORF">IE077_003470</name>
</gene>
<evidence type="ECO:0000313" key="2">
    <source>
        <dbReference type="Proteomes" id="UP000823046"/>
    </source>
</evidence>
<proteinExistence type="predicted"/>